<evidence type="ECO:0000313" key="2">
    <source>
        <dbReference type="Proteomes" id="UP000823388"/>
    </source>
</evidence>
<dbReference type="EMBL" id="CM029047">
    <property type="protein sequence ID" value="KAG2583937.1"/>
    <property type="molecule type" value="Genomic_DNA"/>
</dbReference>
<proteinExistence type="predicted"/>
<keyword evidence="2" id="KW-1185">Reference proteome</keyword>
<dbReference type="AlphaFoldDB" id="A0A8T0RDF3"/>
<protein>
    <submittedName>
        <fullName evidence="1">Uncharacterized protein</fullName>
    </submittedName>
</protein>
<organism evidence="1 2">
    <name type="scientific">Panicum virgatum</name>
    <name type="common">Blackwell switchgrass</name>
    <dbReference type="NCBI Taxonomy" id="38727"/>
    <lineage>
        <taxon>Eukaryota</taxon>
        <taxon>Viridiplantae</taxon>
        <taxon>Streptophyta</taxon>
        <taxon>Embryophyta</taxon>
        <taxon>Tracheophyta</taxon>
        <taxon>Spermatophyta</taxon>
        <taxon>Magnoliopsida</taxon>
        <taxon>Liliopsida</taxon>
        <taxon>Poales</taxon>
        <taxon>Poaceae</taxon>
        <taxon>PACMAD clade</taxon>
        <taxon>Panicoideae</taxon>
        <taxon>Panicodae</taxon>
        <taxon>Paniceae</taxon>
        <taxon>Panicinae</taxon>
        <taxon>Panicum</taxon>
        <taxon>Panicum sect. Hiantes</taxon>
    </lineage>
</organism>
<comment type="caution">
    <text evidence="1">The sequence shown here is derived from an EMBL/GenBank/DDBJ whole genome shotgun (WGS) entry which is preliminary data.</text>
</comment>
<name>A0A8T0RDF3_PANVG</name>
<sequence>MHRQLLIRQANAKAVPPVYLTRTTRRAVQCTACHTD</sequence>
<reference evidence="1" key="1">
    <citation type="submission" date="2020-05" db="EMBL/GenBank/DDBJ databases">
        <title>WGS assembly of Panicum virgatum.</title>
        <authorList>
            <person name="Lovell J.T."/>
            <person name="Jenkins J."/>
            <person name="Shu S."/>
            <person name="Juenger T.E."/>
            <person name="Schmutz J."/>
        </authorList>
    </citation>
    <scope>NUCLEOTIDE SEQUENCE</scope>
    <source>
        <strain evidence="1">AP13</strain>
    </source>
</reference>
<accession>A0A8T0RDF3</accession>
<gene>
    <name evidence="1" type="ORF">PVAP13_6KG253200</name>
</gene>
<dbReference type="Proteomes" id="UP000823388">
    <property type="component" value="Chromosome 6K"/>
</dbReference>
<evidence type="ECO:0000313" key="1">
    <source>
        <dbReference type="EMBL" id="KAG2583937.1"/>
    </source>
</evidence>